<dbReference type="RefSeq" id="WP_069432457.1">
    <property type="nucleotide sequence ID" value="NZ_MEHA01000047.1"/>
</dbReference>
<evidence type="ECO:0000313" key="3">
    <source>
        <dbReference type="Proteomes" id="UP000094271"/>
    </source>
</evidence>
<dbReference type="SUPFAM" id="SSF56672">
    <property type="entry name" value="DNA/RNA polymerases"/>
    <property type="match status" value="1"/>
</dbReference>
<dbReference type="PANTHER" id="PTHR34047:SF8">
    <property type="entry name" value="PROTEIN YKFC"/>
    <property type="match status" value="1"/>
</dbReference>
<organism evidence="2 3">
    <name type="scientific">Eisenbergiella tayi</name>
    <dbReference type="NCBI Taxonomy" id="1432052"/>
    <lineage>
        <taxon>Bacteria</taxon>
        <taxon>Bacillati</taxon>
        <taxon>Bacillota</taxon>
        <taxon>Clostridia</taxon>
        <taxon>Lachnospirales</taxon>
        <taxon>Lachnospiraceae</taxon>
        <taxon>Eisenbergiella</taxon>
    </lineage>
</organism>
<dbReference type="PROSITE" id="PS50878">
    <property type="entry name" value="RT_POL"/>
    <property type="match status" value="1"/>
</dbReference>
<dbReference type="OrthoDB" id="9788687at2"/>
<keyword evidence="2" id="KW-0695">RNA-directed DNA polymerase</keyword>
<dbReference type="InterPro" id="IPR003615">
    <property type="entry name" value="HNH_nuc"/>
</dbReference>
<dbReference type="CDD" id="cd00085">
    <property type="entry name" value="HNHc"/>
    <property type="match status" value="1"/>
</dbReference>
<evidence type="ECO:0000313" key="2">
    <source>
        <dbReference type="EMBL" id="ODR37944.1"/>
    </source>
</evidence>
<reference evidence="2 3" key="1">
    <citation type="submission" date="2016-08" db="EMBL/GenBank/DDBJ databases">
        <authorList>
            <person name="Seilhamer J.J."/>
        </authorList>
    </citation>
    <scope>NUCLEOTIDE SEQUENCE [LARGE SCALE GENOMIC DNA]</scope>
    <source>
        <strain evidence="2 3">NML150140-1</strain>
    </source>
</reference>
<comment type="caution">
    <text evidence="2">The sequence shown here is derived from an EMBL/GenBank/DDBJ whole genome shotgun (WGS) entry which is preliminary data.</text>
</comment>
<dbReference type="InterPro" id="IPR000477">
    <property type="entry name" value="RT_dom"/>
</dbReference>
<dbReference type="InterPro" id="IPR002711">
    <property type="entry name" value="HNH"/>
</dbReference>
<dbReference type="GO" id="GO:0003676">
    <property type="term" value="F:nucleic acid binding"/>
    <property type="evidence" value="ECO:0007669"/>
    <property type="project" value="InterPro"/>
</dbReference>
<dbReference type="Proteomes" id="UP000094271">
    <property type="component" value="Unassembled WGS sequence"/>
</dbReference>
<dbReference type="InterPro" id="IPR051083">
    <property type="entry name" value="GrpII_Intron_Splice-Mob/Def"/>
</dbReference>
<dbReference type="Pfam" id="PF00078">
    <property type="entry name" value="RVT_1"/>
    <property type="match status" value="1"/>
</dbReference>
<dbReference type="Gene3D" id="1.10.30.50">
    <property type="match status" value="1"/>
</dbReference>
<feature type="domain" description="Reverse transcriptase" evidence="1">
    <location>
        <begin position="93"/>
        <end position="361"/>
    </location>
</feature>
<dbReference type="EMBL" id="MEHA01000047">
    <property type="protein sequence ID" value="ODR37944.1"/>
    <property type="molecule type" value="Genomic_DNA"/>
</dbReference>
<dbReference type="InterPro" id="IPR030931">
    <property type="entry name" value="Group_II_RT_mat"/>
</dbReference>
<keyword evidence="2" id="KW-0548">Nucleotidyltransferase</keyword>
<dbReference type="SMART" id="SM00507">
    <property type="entry name" value="HNHc"/>
    <property type="match status" value="1"/>
</dbReference>
<dbReference type="GO" id="GO:0003964">
    <property type="term" value="F:RNA-directed DNA polymerase activity"/>
    <property type="evidence" value="ECO:0007669"/>
    <property type="project" value="UniProtKB-KW"/>
</dbReference>
<dbReference type="PANTHER" id="PTHR34047">
    <property type="entry name" value="NUCLEAR INTRON MATURASE 1, MITOCHONDRIAL-RELATED"/>
    <property type="match status" value="1"/>
</dbReference>
<gene>
    <name evidence="2" type="ORF">BEI59_34325</name>
</gene>
<evidence type="ECO:0000259" key="1">
    <source>
        <dbReference type="PROSITE" id="PS50878"/>
    </source>
</evidence>
<keyword evidence="2" id="KW-0808">Transferase</keyword>
<dbReference type="GO" id="GO:0008270">
    <property type="term" value="F:zinc ion binding"/>
    <property type="evidence" value="ECO:0007669"/>
    <property type="project" value="InterPro"/>
</dbReference>
<dbReference type="InterPro" id="IPR043502">
    <property type="entry name" value="DNA/RNA_pol_sf"/>
</dbReference>
<dbReference type="GO" id="GO:0004519">
    <property type="term" value="F:endonuclease activity"/>
    <property type="evidence" value="ECO:0007669"/>
    <property type="project" value="InterPro"/>
</dbReference>
<proteinExistence type="predicted"/>
<dbReference type="NCBIfam" id="TIGR04416">
    <property type="entry name" value="group_II_RT_mat"/>
    <property type="match status" value="1"/>
</dbReference>
<name>A0A1E3U6A1_9FIRM</name>
<protein>
    <submittedName>
        <fullName evidence="2">Group II intron reverse transcriptase/maturase</fullName>
    </submittedName>
</protein>
<accession>A0A1E3U6A1</accession>
<dbReference type="CDD" id="cd01651">
    <property type="entry name" value="RT_G2_intron"/>
    <property type="match status" value="1"/>
</dbReference>
<dbReference type="AlphaFoldDB" id="A0A1E3U6A1"/>
<sequence>MPKEKAEKSLCMSGLRHAEYYGMQEVFDGLYAKSSKNETFTNLMNIILKRENILLAYRNIKSNDGSKTPGTDGVTFDDIGKLMPDEVIDTVRFITIGSTHGYRPKPVRRKEIPKPYDPTKTRPLGIPCVWDRLVQQCIKQVMEPICEAKFSENSYGFRPNRSAENAIARAEFLIQNTRLHYVVEFDVKGFFDNVDHSKLIKQIWSLGIRDKNLLFVLKRILKAPIRLENGAMEYPTKGTPQGGIISPLLANIVLNELDQWVDSQWQDNPVTAKYKTSINANGSINKSNAYKFMRRTNLKEMYIVRYADDFRIFCRTKDEAERTMKAVTQWLMERLHLEVSPTKTRIVNVKHRYSEFLGFKMKVFRRADKYVIKSHVGDKQLEHARQKLVTQAKNIIHPRKEKHERGEISLYNSIVVGLQDYYRIATCISEDCSSLGRSVMTVLTNGLKERQGSRLVRNGRKLTVFESQKYGKSKSLRYVKGTDEPVYPISYIRHSIPLSRKRAINCYTPAGRKGLHDNLKINVNLMLALMRQPIGNRSVELADNRISLFSAQYGKCAVTGMPFLTTDEIHCHHIKPKKYGGNDSYENLVLINKLVHRLVHAETVETITYYLEVCNLNKKQMEKLNALRLKAGLGEIRGTQPLKTNKVDCNRL</sequence>
<dbReference type="Pfam" id="PF01844">
    <property type="entry name" value="HNH"/>
    <property type="match status" value="1"/>
</dbReference>